<dbReference type="PROSITE" id="PS50222">
    <property type="entry name" value="EF_HAND_2"/>
    <property type="match status" value="1"/>
</dbReference>
<sequence length="324" mass="37980">MGSGTSKVSNNKTPPSPNSSNFPIQSNPKFQSSGNFNNQYQNQWSNQNPNENYFNSEGNNNMNQKNSFQNNYNDYNRDYQNGPSQYPQRNNQRPFPDINQFNNNNYNPNNNYSRNNPQNRNLMYEYDDESKFPQPPPRINVLQQRNKMLRPNVKQLTPFEIEEYKRKGFNFPPYRGPQQMDNMNYNPSNGFNQNTNFPEEYTVTADEVNTVRNVFDQNCGPDKRMDFQQFSYMYQKDYGTAKQAFSLMDQDDDGLINFDEFLLGYCKTRSQSNHAIPIEAAPSIRQPVRPRRVDNYLPFGPLDEYDPYGVPLENIANSLKPFVY</sequence>
<evidence type="ECO:0000313" key="5">
    <source>
        <dbReference type="Proteomes" id="UP000663879"/>
    </source>
</evidence>
<evidence type="ECO:0000313" key="4">
    <source>
        <dbReference type="EMBL" id="CAF1051771.1"/>
    </source>
</evidence>
<comment type="caution">
    <text evidence="4">The sequence shown here is derived from an EMBL/GenBank/DDBJ whole genome shotgun (WGS) entry which is preliminary data.</text>
</comment>
<dbReference type="InterPro" id="IPR018247">
    <property type="entry name" value="EF_Hand_1_Ca_BS"/>
</dbReference>
<dbReference type="PROSITE" id="PS00018">
    <property type="entry name" value="EF_HAND_1"/>
    <property type="match status" value="1"/>
</dbReference>
<feature type="domain" description="EF-hand" evidence="3">
    <location>
        <begin position="236"/>
        <end position="271"/>
    </location>
</feature>
<dbReference type="Gene3D" id="1.10.238.10">
    <property type="entry name" value="EF-hand"/>
    <property type="match status" value="1"/>
</dbReference>
<dbReference type="SUPFAM" id="SSF47473">
    <property type="entry name" value="EF-hand"/>
    <property type="match status" value="1"/>
</dbReference>
<feature type="compositionally biased region" description="Low complexity" evidence="2">
    <location>
        <begin position="35"/>
        <end position="81"/>
    </location>
</feature>
<dbReference type="GO" id="GO:0005509">
    <property type="term" value="F:calcium ion binding"/>
    <property type="evidence" value="ECO:0007669"/>
    <property type="project" value="InterPro"/>
</dbReference>
<evidence type="ECO:0000259" key="3">
    <source>
        <dbReference type="PROSITE" id="PS50222"/>
    </source>
</evidence>
<keyword evidence="5" id="KW-1185">Reference proteome</keyword>
<dbReference type="InterPro" id="IPR011992">
    <property type="entry name" value="EF-hand-dom_pair"/>
</dbReference>
<gene>
    <name evidence="4" type="ORF">OXX778_LOCUS18861</name>
</gene>
<evidence type="ECO:0000256" key="1">
    <source>
        <dbReference type="ARBA" id="ARBA00022837"/>
    </source>
</evidence>
<feature type="compositionally biased region" description="Low complexity" evidence="2">
    <location>
        <begin position="99"/>
        <end position="120"/>
    </location>
</feature>
<proteinExistence type="predicted"/>
<dbReference type="EMBL" id="CAJNOC010005417">
    <property type="protein sequence ID" value="CAF1051771.1"/>
    <property type="molecule type" value="Genomic_DNA"/>
</dbReference>
<organism evidence="4 5">
    <name type="scientific">Brachionus calyciflorus</name>
    <dbReference type="NCBI Taxonomy" id="104777"/>
    <lineage>
        <taxon>Eukaryota</taxon>
        <taxon>Metazoa</taxon>
        <taxon>Spiralia</taxon>
        <taxon>Gnathifera</taxon>
        <taxon>Rotifera</taxon>
        <taxon>Eurotatoria</taxon>
        <taxon>Monogononta</taxon>
        <taxon>Pseudotrocha</taxon>
        <taxon>Ploima</taxon>
        <taxon>Brachionidae</taxon>
        <taxon>Brachionus</taxon>
    </lineage>
</organism>
<keyword evidence="1" id="KW-0106">Calcium</keyword>
<dbReference type="InterPro" id="IPR002048">
    <property type="entry name" value="EF_hand_dom"/>
</dbReference>
<dbReference type="Proteomes" id="UP000663879">
    <property type="component" value="Unassembled WGS sequence"/>
</dbReference>
<accession>A0A814KMY2</accession>
<protein>
    <recommendedName>
        <fullName evidence="3">EF-hand domain-containing protein</fullName>
    </recommendedName>
</protein>
<dbReference type="AlphaFoldDB" id="A0A814KMY2"/>
<feature type="region of interest" description="Disordered" evidence="2">
    <location>
        <begin position="1"/>
        <end position="120"/>
    </location>
</feature>
<dbReference type="OrthoDB" id="10519258at2759"/>
<feature type="compositionally biased region" description="Polar residues" evidence="2">
    <location>
        <begin position="82"/>
        <end position="93"/>
    </location>
</feature>
<reference evidence="4" key="1">
    <citation type="submission" date="2021-02" db="EMBL/GenBank/DDBJ databases">
        <authorList>
            <person name="Nowell W R."/>
        </authorList>
    </citation>
    <scope>NUCLEOTIDE SEQUENCE</scope>
    <source>
        <strain evidence="4">Ploen Becks lab</strain>
    </source>
</reference>
<feature type="compositionally biased region" description="Low complexity" evidence="2">
    <location>
        <begin position="9"/>
        <end position="28"/>
    </location>
</feature>
<name>A0A814KMY2_9BILA</name>
<evidence type="ECO:0000256" key="2">
    <source>
        <dbReference type="SAM" id="MobiDB-lite"/>
    </source>
</evidence>